<evidence type="ECO:0000256" key="1">
    <source>
        <dbReference type="SAM" id="SignalP"/>
    </source>
</evidence>
<organism evidence="2 3">
    <name type="scientific">Lasiodiplodia theobromae</name>
    <dbReference type="NCBI Taxonomy" id="45133"/>
    <lineage>
        <taxon>Eukaryota</taxon>
        <taxon>Fungi</taxon>
        <taxon>Dikarya</taxon>
        <taxon>Ascomycota</taxon>
        <taxon>Pezizomycotina</taxon>
        <taxon>Dothideomycetes</taxon>
        <taxon>Dothideomycetes incertae sedis</taxon>
        <taxon>Botryosphaeriales</taxon>
        <taxon>Botryosphaeriaceae</taxon>
        <taxon>Lasiodiplodia</taxon>
    </lineage>
</organism>
<dbReference type="Gene3D" id="2.40.350.20">
    <property type="match status" value="1"/>
</dbReference>
<gene>
    <name evidence="2" type="ORF">DBV05_g11041</name>
</gene>
<dbReference type="Proteomes" id="UP000325902">
    <property type="component" value="Unassembled WGS sequence"/>
</dbReference>
<feature type="chain" id="PRO_5025043785" description="AA1-like domain-containing protein" evidence="1">
    <location>
        <begin position="24"/>
        <end position="131"/>
    </location>
</feature>
<evidence type="ECO:0000313" key="2">
    <source>
        <dbReference type="EMBL" id="KAB2570294.1"/>
    </source>
</evidence>
<dbReference type="EMBL" id="VCHE01000143">
    <property type="protein sequence ID" value="KAB2570294.1"/>
    <property type="molecule type" value="Genomic_DNA"/>
</dbReference>
<comment type="caution">
    <text evidence="2">The sequence shown here is derived from an EMBL/GenBank/DDBJ whole genome shotgun (WGS) entry which is preliminary data.</text>
</comment>
<dbReference type="AlphaFoldDB" id="A0A5N5CYD3"/>
<reference evidence="2 3" key="1">
    <citation type="journal article" date="2019" name="Sci. Rep.">
        <title>A multi-omics analysis of the grapevine pathogen Lasiodiplodia theobromae reveals that temperature affects the expression of virulence- and pathogenicity-related genes.</title>
        <authorList>
            <person name="Felix C."/>
            <person name="Meneses R."/>
            <person name="Goncalves M.F.M."/>
            <person name="Tilleman L."/>
            <person name="Duarte A.S."/>
            <person name="Jorrin-Novo J.V."/>
            <person name="Van de Peer Y."/>
            <person name="Deforce D."/>
            <person name="Van Nieuwerburgh F."/>
            <person name="Esteves A.C."/>
            <person name="Alves A."/>
        </authorList>
    </citation>
    <scope>NUCLEOTIDE SEQUENCE [LARGE SCALE GENOMIC DNA]</scope>
    <source>
        <strain evidence="2 3">LA-SOL3</strain>
    </source>
</reference>
<feature type="signal peptide" evidence="1">
    <location>
        <begin position="1"/>
        <end position="23"/>
    </location>
</feature>
<accession>A0A5N5CYD3</accession>
<proteinExistence type="predicted"/>
<protein>
    <recommendedName>
        <fullName evidence="4">AA1-like domain-containing protein</fullName>
    </recommendedName>
</protein>
<keyword evidence="3" id="KW-1185">Reference proteome</keyword>
<evidence type="ECO:0008006" key="4">
    <source>
        <dbReference type="Google" id="ProtNLM"/>
    </source>
</evidence>
<keyword evidence="1" id="KW-0732">Signal</keyword>
<name>A0A5N5CYD3_9PEZI</name>
<evidence type="ECO:0000313" key="3">
    <source>
        <dbReference type="Proteomes" id="UP000325902"/>
    </source>
</evidence>
<sequence length="131" mass="13952">MKFITAAAATAAAALLNAAAALAPPTPSSDPSVVATYLIQDFLIGFVDNVVSFKVGMINGETAAECSTSGSAVVSNQSYTCNNSYFSFTLDTDELPFNLTLRENWDQGPIAGSTLIFYHSQNVVIQLRYVE</sequence>